<evidence type="ECO:0000313" key="2">
    <source>
        <dbReference type="EMBL" id="MQW69272.1"/>
    </source>
</evidence>
<dbReference type="Gene3D" id="3.30.420.40">
    <property type="match status" value="2"/>
</dbReference>
<dbReference type="Gene3D" id="1.10.10.10">
    <property type="entry name" value="Winged helix-like DNA-binding domain superfamily/Winged helix DNA-binding domain"/>
    <property type="match status" value="1"/>
</dbReference>
<reference evidence="2" key="1">
    <citation type="journal article" date="2013" name="Genome Biol.">
        <title>Comparative genomics of the core and accessory genomes of 48 Sinorhizobium strains comprising five genospecies.</title>
        <authorList>
            <person name="Sugawara M."/>
            <person name="Epstein B."/>
            <person name="Badgley B.D."/>
            <person name="Unno T."/>
            <person name="Xu L."/>
            <person name="Reese J."/>
            <person name="Gyaneshwar P."/>
            <person name="Denny R."/>
            <person name="Mudge J."/>
            <person name="Bharti A.K."/>
            <person name="Farmer A.D."/>
            <person name="May G.D."/>
            <person name="Woodward J.E."/>
            <person name="Medigue C."/>
            <person name="Vallenet D."/>
            <person name="Lajus A."/>
            <person name="Rouy Z."/>
            <person name="Martinez-Vaz B."/>
            <person name="Tiffin P."/>
            <person name="Young N.D."/>
            <person name="Sadowsky M.J."/>
        </authorList>
    </citation>
    <scope>NUCLEOTIDE SEQUENCE</scope>
    <source>
        <strain evidence="2">M1</strain>
    </source>
</reference>
<dbReference type="InterPro" id="IPR049874">
    <property type="entry name" value="ROK_cs"/>
</dbReference>
<dbReference type="InterPro" id="IPR036388">
    <property type="entry name" value="WH-like_DNA-bd_sf"/>
</dbReference>
<comment type="similarity">
    <text evidence="1">Belongs to the ROK (NagC/XylR) family.</text>
</comment>
<dbReference type="GeneID" id="61609483"/>
<dbReference type="InterPro" id="IPR000600">
    <property type="entry name" value="ROK"/>
</dbReference>
<dbReference type="Pfam" id="PF00480">
    <property type="entry name" value="ROK"/>
    <property type="match status" value="1"/>
</dbReference>
<dbReference type="SUPFAM" id="SSF53067">
    <property type="entry name" value="Actin-like ATPase domain"/>
    <property type="match status" value="1"/>
</dbReference>
<dbReference type="PROSITE" id="PS01125">
    <property type="entry name" value="ROK"/>
    <property type="match status" value="1"/>
</dbReference>
<dbReference type="EMBL" id="WISB01000052">
    <property type="protein sequence ID" value="MQW69272.1"/>
    <property type="molecule type" value="Genomic_DNA"/>
</dbReference>
<proteinExistence type="inferred from homology"/>
<protein>
    <submittedName>
        <fullName evidence="2">ROK family protein</fullName>
    </submittedName>
</protein>
<dbReference type="AlphaFoldDB" id="A0A6G1WHV6"/>
<dbReference type="PANTHER" id="PTHR18964:SF173">
    <property type="entry name" value="GLUCOKINASE"/>
    <property type="match status" value="1"/>
</dbReference>
<dbReference type="RefSeq" id="WP_018210090.1">
    <property type="nucleotide sequence ID" value="NZ_CP104148.1"/>
</dbReference>
<dbReference type="SUPFAM" id="SSF46785">
    <property type="entry name" value="Winged helix' DNA-binding domain"/>
    <property type="match status" value="1"/>
</dbReference>
<comment type="caution">
    <text evidence="2">The sequence shown here is derived from an EMBL/GenBank/DDBJ whole genome shotgun (WGS) entry which is preliminary data.</text>
</comment>
<dbReference type="InterPro" id="IPR043129">
    <property type="entry name" value="ATPase_NBD"/>
</dbReference>
<dbReference type="InterPro" id="IPR036390">
    <property type="entry name" value="WH_DNA-bd_sf"/>
</dbReference>
<gene>
    <name evidence="2" type="ORF">GHJ91_08825</name>
</gene>
<sequence length="416" mass="43403">MARPVQAPDRPTLEGAGGIFSLIATGSAVSRAELLAASGLSRATVTQRLNALLASGLVRETEETLPSGGRPTRVLAINATSGFLLVANVGETHIHLAAMDLTPAILSQTTLPISVASGPDATLKQIGEAFAALAAGAEKTHGFLLGIGLSLPTPVDFKRGCVVGPSVLPGWDEFDIIGRLNVGFSVPVYVENDVNLMTICEHKRRVPTVEDMLFVKVGTGIGSGMIAGGRLFRGAQGAAGDIGHIQFLSDDAPLCRCGKFGCVEARAAGWAIARDLSSRGFRAETARDVLDLVEQRKPEALMLLRAAGRTVGEVISDVVSIINPSLIVVGGTLARGGDLLLSGIRELVYQRCLPLATRNLSIELSTIRDDSALYGAAHLMLDDIFAPTKTGELLARYGAAAASTHPQAPTRATTGT</sequence>
<evidence type="ECO:0000256" key="1">
    <source>
        <dbReference type="ARBA" id="ARBA00006479"/>
    </source>
</evidence>
<organism evidence="2">
    <name type="scientific">Sinorhizobium medicae</name>
    <dbReference type="NCBI Taxonomy" id="110321"/>
    <lineage>
        <taxon>Bacteria</taxon>
        <taxon>Pseudomonadati</taxon>
        <taxon>Pseudomonadota</taxon>
        <taxon>Alphaproteobacteria</taxon>
        <taxon>Hyphomicrobiales</taxon>
        <taxon>Rhizobiaceae</taxon>
        <taxon>Sinorhizobium/Ensifer group</taxon>
        <taxon>Sinorhizobium</taxon>
    </lineage>
</organism>
<dbReference type="PANTHER" id="PTHR18964">
    <property type="entry name" value="ROK (REPRESSOR, ORF, KINASE) FAMILY"/>
    <property type="match status" value="1"/>
</dbReference>
<name>A0A6G1WHV6_9HYPH</name>
<accession>A0A6G1WHV6</accession>